<gene>
    <name evidence="3" type="ORF">E1163_21385</name>
</gene>
<dbReference type="SUPFAM" id="SSF52317">
    <property type="entry name" value="Class I glutamine amidotransferase-like"/>
    <property type="match status" value="1"/>
</dbReference>
<evidence type="ECO:0000259" key="2">
    <source>
        <dbReference type="Pfam" id="PF01965"/>
    </source>
</evidence>
<organism evidence="3 4">
    <name type="scientific">Fulvivirga kasyanovii</name>
    <dbReference type="NCBI Taxonomy" id="396812"/>
    <lineage>
        <taxon>Bacteria</taxon>
        <taxon>Pseudomonadati</taxon>
        <taxon>Bacteroidota</taxon>
        <taxon>Cytophagia</taxon>
        <taxon>Cytophagales</taxon>
        <taxon>Fulvivirgaceae</taxon>
        <taxon>Fulvivirga</taxon>
    </lineage>
</organism>
<keyword evidence="3" id="KW-0315">Glutamine amidotransferase</keyword>
<dbReference type="RefSeq" id="WP_155174524.1">
    <property type="nucleotide sequence ID" value="NZ_BAAAFL010000027.1"/>
</dbReference>
<dbReference type="PANTHER" id="PTHR42733:SF12">
    <property type="entry name" value="PROTEINASE"/>
    <property type="match status" value="1"/>
</dbReference>
<name>A0ABW9RTM0_9BACT</name>
<evidence type="ECO:0000313" key="3">
    <source>
        <dbReference type="EMBL" id="MTI27524.1"/>
    </source>
</evidence>
<dbReference type="Proteomes" id="UP000798808">
    <property type="component" value="Unassembled WGS sequence"/>
</dbReference>
<dbReference type="CDD" id="cd03134">
    <property type="entry name" value="GATase1_PfpI_like"/>
    <property type="match status" value="1"/>
</dbReference>
<comment type="similarity">
    <text evidence="1">Belongs to the peptidase C56 family.</text>
</comment>
<dbReference type="InterPro" id="IPR029062">
    <property type="entry name" value="Class_I_gatase-like"/>
</dbReference>
<sequence length="187" mass="20601">MNNLLENKKVAIIATNGFEEIELTAPKEALESAGAEVHIVSPESGKIKAWDKTDWGGEYNVDKNISDVSSHDYNALLLPGGVLNPDHLRTNEKVVSFVKSFMADKKPIAAICHGPWTLVETGLLKGRKVTSYPSIKTDLINAGAEWVDQEVVVDNGLVTSRKPDDIPAFNKKMLEEFREGIHEPQAH</sequence>
<protein>
    <submittedName>
        <fullName evidence="3">Type 1 glutamine amidotransferase</fullName>
    </submittedName>
</protein>
<evidence type="ECO:0000313" key="4">
    <source>
        <dbReference type="Proteomes" id="UP000798808"/>
    </source>
</evidence>
<feature type="domain" description="DJ-1/PfpI" evidence="2">
    <location>
        <begin position="8"/>
        <end position="176"/>
    </location>
</feature>
<dbReference type="PROSITE" id="PS51276">
    <property type="entry name" value="PEPTIDASE_C56_PFPI"/>
    <property type="match status" value="1"/>
</dbReference>
<keyword evidence="4" id="KW-1185">Reference proteome</keyword>
<dbReference type="EMBL" id="SMLW01000632">
    <property type="protein sequence ID" value="MTI27524.1"/>
    <property type="molecule type" value="Genomic_DNA"/>
</dbReference>
<dbReference type="PANTHER" id="PTHR42733">
    <property type="entry name" value="DJ-1 PROTEIN"/>
    <property type="match status" value="1"/>
</dbReference>
<dbReference type="Pfam" id="PF01965">
    <property type="entry name" value="DJ-1_PfpI"/>
    <property type="match status" value="1"/>
</dbReference>
<comment type="caution">
    <text evidence="3">The sequence shown here is derived from an EMBL/GenBank/DDBJ whole genome shotgun (WGS) entry which is preliminary data.</text>
</comment>
<dbReference type="NCBIfam" id="TIGR01382">
    <property type="entry name" value="PfpI"/>
    <property type="match status" value="1"/>
</dbReference>
<dbReference type="InterPro" id="IPR002818">
    <property type="entry name" value="DJ-1/PfpI"/>
</dbReference>
<reference evidence="3 4" key="1">
    <citation type="submission" date="2019-02" db="EMBL/GenBank/DDBJ databases">
        <authorList>
            <person name="Goldberg S.R."/>
            <person name="Haltli B.A."/>
            <person name="Correa H."/>
            <person name="Russell K.G."/>
        </authorList>
    </citation>
    <scope>NUCLEOTIDE SEQUENCE [LARGE SCALE GENOMIC DNA]</scope>
    <source>
        <strain evidence="3 4">JCM 16186</strain>
    </source>
</reference>
<dbReference type="InterPro" id="IPR006286">
    <property type="entry name" value="C56_PfpI-like"/>
</dbReference>
<proteinExistence type="inferred from homology"/>
<dbReference type="Gene3D" id="3.40.50.880">
    <property type="match status" value="1"/>
</dbReference>
<evidence type="ECO:0000256" key="1">
    <source>
        <dbReference type="ARBA" id="ARBA00008542"/>
    </source>
</evidence>
<accession>A0ABW9RTM0</accession>